<comment type="caution">
    <text evidence="1">The sequence shown here is derived from an EMBL/GenBank/DDBJ whole genome shotgun (WGS) entry which is preliminary data.</text>
</comment>
<dbReference type="Proteomes" id="UP000323569">
    <property type="component" value="Unassembled WGS sequence"/>
</dbReference>
<dbReference type="EMBL" id="BHVO01000164">
    <property type="protein sequence ID" value="GCA72986.1"/>
    <property type="molecule type" value="Genomic_DNA"/>
</dbReference>
<sequence>MISVNGLRGPRIFSGALVFVNPDSTTPQVIPFQYNPSRLQRSLEPQMAGGEENNRSLAIRYTGAPVEIINIDIQLDASDKLCHDDPITVQLGIYPYLAALELLAFPSLNQVQKNQSLLANGTLEVASLTSPDIYLVWGPQRVLPVRINNYTIVEELFDARLNPIRATVSLSMRVLNYSDLSSSNPQYHQFSAYQNILQSMSSSAITTSSQMLGVNINQLR</sequence>
<accession>A0A5A5RKV7</accession>
<name>A0A5A5RKV7_MICAE</name>
<evidence type="ECO:0000313" key="1">
    <source>
        <dbReference type="EMBL" id="GCA72986.1"/>
    </source>
</evidence>
<dbReference type="RefSeq" id="WP_008198666.1">
    <property type="nucleotide sequence ID" value="NZ_BHVO01000164.1"/>
</dbReference>
<organism evidence="1 2">
    <name type="scientific">Microcystis aeruginosa NIES-2519</name>
    <dbReference type="NCBI Taxonomy" id="2303981"/>
    <lineage>
        <taxon>Bacteria</taxon>
        <taxon>Bacillati</taxon>
        <taxon>Cyanobacteriota</taxon>
        <taxon>Cyanophyceae</taxon>
        <taxon>Oscillatoriophycideae</taxon>
        <taxon>Chroococcales</taxon>
        <taxon>Microcystaceae</taxon>
        <taxon>Microcystis</taxon>
    </lineage>
</organism>
<proteinExistence type="predicted"/>
<protein>
    <submittedName>
        <fullName evidence="1">Uncharacterized protein</fullName>
    </submittedName>
</protein>
<evidence type="ECO:0000313" key="2">
    <source>
        <dbReference type="Proteomes" id="UP000323569"/>
    </source>
</evidence>
<reference evidence="1 2" key="1">
    <citation type="submission" date="2018-09" db="EMBL/GenBank/DDBJ databases">
        <title>Evolutionary history of phycoerythrin pigmentation in the water bloom-forming cyanobacterium Microcystis aeruginosa.</title>
        <authorList>
            <person name="Tanabe Y."/>
            <person name="Tanabe Y."/>
            <person name="Yamaguchi H."/>
        </authorList>
    </citation>
    <scope>NUCLEOTIDE SEQUENCE [LARGE SCALE GENOMIC DNA]</scope>
    <source>
        <strain evidence="1 2">NIES-2519</strain>
    </source>
</reference>
<gene>
    <name evidence="1" type="ORF">MiYa_04544</name>
</gene>
<dbReference type="AlphaFoldDB" id="A0A5A5RKV7"/>